<evidence type="ECO:0000313" key="1">
    <source>
        <dbReference type="EMBL" id="QSX08100.1"/>
    </source>
</evidence>
<dbReference type="PANTHER" id="PTHR10443">
    <property type="entry name" value="MICROSOMAL DIPEPTIDASE"/>
    <property type="match status" value="1"/>
</dbReference>
<dbReference type="InterPro" id="IPR008257">
    <property type="entry name" value="Pept_M19"/>
</dbReference>
<dbReference type="Proteomes" id="UP000663499">
    <property type="component" value="Chromosome"/>
</dbReference>
<dbReference type="RefSeq" id="WP_207299442.1">
    <property type="nucleotide sequence ID" value="NZ_CP071444.1"/>
</dbReference>
<dbReference type="EMBL" id="CP071444">
    <property type="protein sequence ID" value="QSX08100.1"/>
    <property type="molecule type" value="Genomic_DNA"/>
</dbReference>
<dbReference type="CDD" id="cd01301">
    <property type="entry name" value="rDP_like"/>
    <property type="match status" value="1"/>
</dbReference>
<dbReference type="Pfam" id="PF01244">
    <property type="entry name" value="Peptidase_M19"/>
    <property type="match status" value="1"/>
</dbReference>
<dbReference type="KEGG" id="alka:J0B03_09885"/>
<keyword evidence="2" id="KW-1185">Reference proteome</keyword>
<organism evidence="1 2">
    <name type="scientific">Alkalibacter rhizosphaerae</name>
    <dbReference type="NCBI Taxonomy" id="2815577"/>
    <lineage>
        <taxon>Bacteria</taxon>
        <taxon>Bacillati</taxon>
        <taxon>Bacillota</taxon>
        <taxon>Clostridia</taxon>
        <taxon>Eubacteriales</taxon>
        <taxon>Eubacteriaceae</taxon>
        <taxon>Alkalibacter</taxon>
    </lineage>
</organism>
<dbReference type="PROSITE" id="PS51365">
    <property type="entry name" value="RENAL_DIPEPTIDASE_2"/>
    <property type="match status" value="1"/>
</dbReference>
<sequence>MRIIDLHCDTMARLHKDKSATILANDFSVDLNKLKKGQVDTQFFAMFLNLEKIQESGEEPYPYLLDFYKTVDLALKSAKTTLNKATNMDDVEQNRQDNTISAILTIEEGGFLQGDICRLDQAYDMGVRLITLTWNYENCIGFPNYKDPAIMDKGLKPFGFEVVEAMNEKGMIVDVSHLSDGGFFDCIRHSKKPVIASHSNCRALTNVTRNMTDDMIRLLADKGGVMGLNFAPMFLGPDQTSRVDDMVAHVLHMKNVGGEDVLALGSDFDGIGGVLEIDSSGDLMRLVEALGRSGMSDTTLEKFCWRNAQRVMEDCLGNVEE</sequence>
<gene>
    <name evidence="1" type="ORF">J0B03_09885</name>
</gene>
<reference evidence="1" key="1">
    <citation type="submission" date="2021-03" db="EMBL/GenBank/DDBJ databases">
        <title>Alkalibacter marinus sp. nov., isolated from tidal flat sediment.</title>
        <authorList>
            <person name="Namirimu T."/>
            <person name="Yang J.-A."/>
            <person name="Yang S.-H."/>
            <person name="Kim Y.-J."/>
            <person name="Kwon K.K."/>
        </authorList>
    </citation>
    <scope>NUCLEOTIDE SEQUENCE</scope>
    <source>
        <strain evidence="1">ES005</strain>
    </source>
</reference>
<accession>A0A974XG46</accession>
<dbReference type="InterPro" id="IPR032466">
    <property type="entry name" value="Metal_Hydrolase"/>
</dbReference>
<dbReference type="AlphaFoldDB" id="A0A974XG46"/>
<evidence type="ECO:0000313" key="2">
    <source>
        <dbReference type="Proteomes" id="UP000663499"/>
    </source>
</evidence>
<dbReference type="SUPFAM" id="SSF51556">
    <property type="entry name" value="Metallo-dependent hydrolases"/>
    <property type="match status" value="1"/>
</dbReference>
<protein>
    <submittedName>
        <fullName evidence="1">Dipeptidase</fullName>
    </submittedName>
</protein>
<dbReference type="PANTHER" id="PTHR10443:SF12">
    <property type="entry name" value="DIPEPTIDASE"/>
    <property type="match status" value="1"/>
</dbReference>
<proteinExistence type="predicted"/>
<dbReference type="GO" id="GO:0006508">
    <property type="term" value="P:proteolysis"/>
    <property type="evidence" value="ECO:0007669"/>
    <property type="project" value="InterPro"/>
</dbReference>
<dbReference type="GO" id="GO:0070573">
    <property type="term" value="F:metallodipeptidase activity"/>
    <property type="evidence" value="ECO:0007669"/>
    <property type="project" value="InterPro"/>
</dbReference>
<dbReference type="Gene3D" id="3.20.20.140">
    <property type="entry name" value="Metal-dependent hydrolases"/>
    <property type="match status" value="1"/>
</dbReference>
<name>A0A974XG46_9FIRM</name>